<evidence type="ECO:0000256" key="2">
    <source>
        <dbReference type="ARBA" id="ARBA00022475"/>
    </source>
</evidence>
<dbReference type="GO" id="GO:0008808">
    <property type="term" value="F:cardiolipin synthase activity"/>
    <property type="evidence" value="ECO:0007669"/>
    <property type="project" value="UniProtKB-UniRule"/>
</dbReference>
<evidence type="ECO:0000313" key="11">
    <source>
        <dbReference type="EMBL" id="ENH96154.1"/>
    </source>
</evidence>
<keyword evidence="4 9" id="KW-0812">Transmembrane</keyword>
<protein>
    <recommendedName>
        <fullName evidence="8">Cardiolipin synthase</fullName>
        <ecNumber evidence="8">2.7.8.-</ecNumber>
    </recommendedName>
</protein>
<feature type="transmembrane region" description="Helical" evidence="9">
    <location>
        <begin position="6"/>
        <end position="25"/>
    </location>
</feature>
<comment type="subcellular location">
    <subcellularLocation>
        <location evidence="1">Cell membrane</location>
    </subcellularLocation>
</comment>
<accession>N4WA65</accession>
<dbReference type="NCBIfam" id="TIGR04265">
    <property type="entry name" value="bac_cardiolipin"/>
    <property type="match status" value="1"/>
</dbReference>
<dbReference type="CDD" id="cd09112">
    <property type="entry name" value="PLDc_CLS_2"/>
    <property type="match status" value="1"/>
</dbReference>
<evidence type="ECO:0000256" key="6">
    <source>
        <dbReference type="ARBA" id="ARBA00022989"/>
    </source>
</evidence>
<dbReference type="AlphaFoldDB" id="N4WA65"/>
<dbReference type="Pfam" id="PF13091">
    <property type="entry name" value="PLDc_2"/>
    <property type="match status" value="2"/>
</dbReference>
<dbReference type="SUPFAM" id="SSF56024">
    <property type="entry name" value="Phospholipase D/nuclease"/>
    <property type="match status" value="2"/>
</dbReference>
<dbReference type="PANTHER" id="PTHR21248">
    <property type="entry name" value="CARDIOLIPIN SYNTHASE"/>
    <property type="match status" value="1"/>
</dbReference>
<dbReference type="EC" id="2.7.8.-" evidence="8"/>
<dbReference type="InterPro" id="IPR022924">
    <property type="entry name" value="Cardiolipin_synthase"/>
</dbReference>
<dbReference type="Proteomes" id="UP000012283">
    <property type="component" value="Unassembled WGS sequence"/>
</dbReference>
<dbReference type="STRING" id="1308866.J416_12407"/>
<keyword evidence="3" id="KW-0808">Transferase</keyword>
<dbReference type="Gene3D" id="3.30.870.10">
    <property type="entry name" value="Endonuclease Chain A"/>
    <property type="match status" value="2"/>
</dbReference>
<dbReference type="CDD" id="cd09110">
    <property type="entry name" value="PLDc_CLS_1"/>
    <property type="match status" value="1"/>
</dbReference>
<evidence type="ECO:0000256" key="7">
    <source>
        <dbReference type="ARBA" id="ARBA00023136"/>
    </source>
</evidence>
<evidence type="ECO:0000259" key="10">
    <source>
        <dbReference type="PROSITE" id="PS50035"/>
    </source>
</evidence>
<dbReference type="GO" id="GO:0032049">
    <property type="term" value="P:cardiolipin biosynthetic process"/>
    <property type="evidence" value="ECO:0007669"/>
    <property type="project" value="UniProtKB-UniRule"/>
</dbReference>
<sequence length="393" mass="45945">MLVVGMIVFLIIFIYIDFRLGMLLYRKRDRSFIATSDHSDVTLYASGEPLFRQMKRDLRKANQTIDMQFYTIRNDKISQQLYQVLDEKHKEGITIRMLVDWAGSFSFSKKWVNDRFTLKKTNQPSFPWLFSLQQRNHRKLTIIDDDISYLGGFNVGDEYIDKDNKLGTWRDYHLRIRGPLTQHLQHSFYRDWKEANEQQHATDIHQQLQTCLYQEDPLIVLSTDGHQLEEAFLILLQQANDSIVIGSPYFIPTKRVLQALFSAIHRGVAVTVIIPEKGDHLLTKAGAFPFLQQMLDVGADVYLYLKGFFHGKVCMIDDKFCDIGTANFDQRSLLLNQEINLIVKRSHPLFADIERVIKHDMANSKRLTNQWLKQQPLFMKLLSKLTALFRPLL</sequence>
<organism evidence="11 12">
    <name type="scientific">Gracilibacillus halophilus YIM-C55.5</name>
    <dbReference type="NCBI Taxonomy" id="1308866"/>
    <lineage>
        <taxon>Bacteria</taxon>
        <taxon>Bacillati</taxon>
        <taxon>Bacillota</taxon>
        <taxon>Bacilli</taxon>
        <taxon>Bacillales</taxon>
        <taxon>Bacillaceae</taxon>
        <taxon>Gracilibacillus</taxon>
    </lineage>
</organism>
<dbReference type="eggNOG" id="COG1502">
    <property type="taxonomic scope" value="Bacteria"/>
</dbReference>
<feature type="domain" description="PLD phosphodiesterase" evidence="10">
    <location>
        <begin position="132"/>
        <end position="159"/>
    </location>
</feature>
<name>N4WA65_9BACI</name>
<reference evidence="11 12" key="1">
    <citation type="submission" date="2013-03" db="EMBL/GenBank/DDBJ databases">
        <title>Draft genome sequence of Gracibacillus halophilus YIM-C55.5, a moderately halophilic and thermophilic organism from the Xiaochaidamu salt lake.</title>
        <authorList>
            <person name="Sugumar T."/>
            <person name="Polireddy D.R."/>
            <person name="Antony A."/>
            <person name="Madhava Y.R."/>
            <person name="Sivakumar N."/>
        </authorList>
    </citation>
    <scope>NUCLEOTIDE SEQUENCE [LARGE SCALE GENOMIC DNA]</scope>
    <source>
        <strain evidence="11 12">YIM-C55.5</strain>
    </source>
</reference>
<keyword evidence="6 9" id="KW-1133">Transmembrane helix</keyword>
<proteinExistence type="predicted"/>
<evidence type="ECO:0000256" key="4">
    <source>
        <dbReference type="ARBA" id="ARBA00022692"/>
    </source>
</evidence>
<dbReference type="GO" id="GO:0005886">
    <property type="term" value="C:plasma membrane"/>
    <property type="evidence" value="ECO:0007669"/>
    <property type="project" value="UniProtKB-SubCell"/>
</dbReference>
<gene>
    <name evidence="11" type="ORF">J416_12407</name>
</gene>
<keyword evidence="5" id="KW-0677">Repeat</keyword>
<evidence type="ECO:0000256" key="3">
    <source>
        <dbReference type="ARBA" id="ARBA00022679"/>
    </source>
</evidence>
<evidence type="ECO:0000256" key="1">
    <source>
        <dbReference type="ARBA" id="ARBA00004236"/>
    </source>
</evidence>
<keyword evidence="2" id="KW-1003">Cell membrane</keyword>
<evidence type="ECO:0000256" key="8">
    <source>
        <dbReference type="NCBIfam" id="TIGR04265"/>
    </source>
</evidence>
<feature type="domain" description="PLD phosphodiesterase" evidence="10">
    <location>
        <begin position="305"/>
        <end position="332"/>
    </location>
</feature>
<dbReference type="InterPro" id="IPR001736">
    <property type="entry name" value="PLipase_D/transphosphatidylase"/>
</dbReference>
<dbReference type="PANTHER" id="PTHR21248:SF7">
    <property type="entry name" value="MINOR CARDIOLIPIN SYNTHASE CLSB"/>
    <property type="match status" value="1"/>
</dbReference>
<dbReference type="SMART" id="SM00155">
    <property type="entry name" value="PLDc"/>
    <property type="match status" value="2"/>
</dbReference>
<keyword evidence="7 9" id="KW-0472">Membrane</keyword>
<dbReference type="RefSeq" id="WP_003472296.1">
    <property type="nucleotide sequence ID" value="NZ_APML01000057.1"/>
</dbReference>
<dbReference type="PATRIC" id="fig|1308866.3.peg.2509"/>
<dbReference type="InterPro" id="IPR025202">
    <property type="entry name" value="PLD-like_dom"/>
</dbReference>
<evidence type="ECO:0000256" key="9">
    <source>
        <dbReference type="SAM" id="Phobius"/>
    </source>
</evidence>
<evidence type="ECO:0000256" key="5">
    <source>
        <dbReference type="ARBA" id="ARBA00022737"/>
    </source>
</evidence>
<dbReference type="PROSITE" id="PS50035">
    <property type="entry name" value="PLD"/>
    <property type="match status" value="2"/>
</dbReference>
<comment type="caution">
    <text evidence="11">The sequence shown here is derived from an EMBL/GenBank/DDBJ whole genome shotgun (WGS) entry which is preliminary data.</text>
</comment>
<dbReference type="EMBL" id="APML01000057">
    <property type="protein sequence ID" value="ENH96154.1"/>
    <property type="molecule type" value="Genomic_DNA"/>
</dbReference>
<keyword evidence="12" id="KW-1185">Reference proteome</keyword>
<evidence type="ECO:0000313" key="12">
    <source>
        <dbReference type="Proteomes" id="UP000012283"/>
    </source>
</evidence>